<proteinExistence type="predicted"/>
<protein>
    <submittedName>
        <fullName evidence="1">Uncharacterized protein</fullName>
    </submittedName>
</protein>
<evidence type="ECO:0000313" key="1">
    <source>
        <dbReference type="EMBL" id="CAD2163903.1"/>
    </source>
</evidence>
<accession>A0A6V7UQT7</accession>
<reference evidence="1 2" key="1">
    <citation type="submission" date="2020-08" db="EMBL/GenBank/DDBJ databases">
        <authorList>
            <person name="Koutsovoulos G."/>
            <person name="Danchin GJ E."/>
        </authorList>
    </citation>
    <scope>NUCLEOTIDE SEQUENCE [LARGE SCALE GENOMIC DNA]</scope>
</reference>
<name>A0A6V7UQT7_MELEN</name>
<comment type="caution">
    <text evidence="1">The sequence shown here is derived from an EMBL/GenBank/DDBJ whole genome shotgun (WGS) entry which is preliminary data.</text>
</comment>
<dbReference type="AlphaFoldDB" id="A0A6V7UQT7"/>
<dbReference type="EMBL" id="CAJEWN010000100">
    <property type="protein sequence ID" value="CAD2163903.1"/>
    <property type="molecule type" value="Genomic_DNA"/>
</dbReference>
<sequence>MRGFLLTKHVYVATEIIKMLQSNNEIWAYDLRYNLIMQVAATQSYEDLRLIRQLIFYLSEGKEKLNFNKIFFEEDSKGISKNFLNGRFFYGTKLQFMKIFDNKVVKLKY</sequence>
<organism evidence="1 2">
    <name type="scientific">Meloidogyne enterolobii</name>
    <name type="common">Root-knot nematode worm</name>
    <name type="synonym">Meloidogyne mayaguensis</name>
    <dbReference type="NCBI Taxonomy" id="390850"/>
    <lineage>
        <taxon>Eukaryota</taxon>
        <taxon>Metazoa</taxon>
        <taxon>Ecdysozoa</taxon>
        <taxon>Nematoda</taxon>
        <taxon>Chromadorea</taxon>
        <taxon>Rhabditida</taxon>
        <taxon>Tylenchina</taxon>
        <taxon>Tylenchomorpha</taxon>
        <taxon>Tylenchoidea</taxon>
        <taxon>Meloidogynidae</taxon>
        <taxon>Meloidogyninae</taxon>
        <taxon>Meloidogyne</taxon>
    </lineage>
</organism>
<gene>
    <name evidence="1" type="ORF">MENT_LOCUS16276</name>
</gene>
<dbReference type="Proteomes" id="UP000580250">
    <property type="component" value="Unassembled WGS sequence"/>
</dbReference>
<evidence type="ECO:0000313" key="2">
    <source>
        <dbReference type="Proteomes" id="UP000580250"/>
    </source>
</evidence>